<feature type="domain" description="Fumarylacetoacetase-like C-terminal" evidence="3">
    <location>
        <begin position="82"/>
        <end position="285"/>
    </location>
</feature>
<gene>
    <name evidence="4" type="ORF">WG929_20005</name>
</gene>
<comment type="similarity">
    <text evidence="1">Belongs to the FAH family.</text>
</comment>
<evidence type="ECO:0000259" key="3">
    <source>
        <dbReference type="Pfam" id="PF01557"/>
    </source>
</evidence>
<evidence type="ECO:0000313" key="4">
    <source>
        <dbReference type="EMBL" id="MFK4754690.1"/>
    </source>
</evidence>
<sequence length="290" mass="31600">MKFVQFKNGNDINDIVAGILVDGLVYTITDIDSNLPATVKDIIAAGDDAMAIIRSADVSALTGVPESALTLVSPVHNPQKYLAIGMNYQDHADEARAAGIPVPTNQLWFNKQVSCITGPYSDIEVPWVSDKIDYEAEMAVVIGKRCRHVSVEDARDVIFGYMVSNDVTVRDWQAASQTFTLGKSFDTHGPLGPWLVTDDEIKDPLDLKMSLWVNDELRQQANTGLMIHNIYEQIAHLSTAMTLEPGDILATGTCAGVGIASNRFLKAGDVVKVAIENLGHIENAFVDEKK</sequence>
<keyword evidence="4" id="KW-0378">Hydrolase</keyword>
<dbReference type="GO" id="GO:0016787">
    <property type="term" value="F:hydrolase activity"/>
    <property type="evidence" value="ECO:0007669"/>
    <property type="project" value="UniProtKB-KW"/>
</dbReference>
<dbReference type="EMBL" id="JBBKTX010000039">
    <property type="protein sequence ID" value="MFK4754690.1"/>
    <property type="molecule type" value="Genomic_DNA"/>
</dbReference>
<evidence type="ECO:0000256" key="2">
    <source>
        <dbReference type="ARBA" id="ARBA00022723"/>
    </source>
</evidence>
<dbReference type="PANTHER" id="PTHR42796:SF4">
    <property type="entry name" value="FUMARYLACETOACETATE HYDROLASE DOMAIN-CONTAINING PROTEIN 2A"/>
    <property type="match status" value="1"/>
</dbReference>
<dbReference type="Proteomes" id="UP001620597">
    <property type="component" value="Unassembled WGS sequence"/>
</dbReference>
<keyword evidence="5" id="KW-1185">Reference proteome</keyword>
<dbReference type="InterPro" id="IPR036663">
    <property type="entry name" value="Fumarylacetoacetase_C_sf"/>
</dbReference>
<keyword evidence="2" id="KW-0479">Metal-binding</keyword>
<organism evidence="4 5">
    <name type="scientific">Oceanobacter antarcticus</name>
    <dbReference type="NCBI Taxonomy" id="3133425"/>
    <lineage>
        <taxon>Bacteria</taxon>
        <taxon>Pseudomonadati</taxon>
        <taxon>Pseudomonadota</taxon>
        <taxon>Gammaproteobacteria</taxon>
        <taxon>Oceanospirillales</taxon>
        <taxon>Oceanospirillaceae</taxon>
        <taxon>Oceanobacter</taxon>
    </lineage>
</organism>
<dbReference type="RefSeq" id="WP_369856679.1">
    <property type="nucleotide sequence ID" value="NZ_JBBKTX010000039.1"/>
</dbReference>
<dbReference type="Gene3D" id="3.90.850.10">
    <property type="entry name" value="Fumarylacetoacetase-like, C-terminal domain"/>
    <property type="match status" value="1"/>
</dbReference>
<reference evidence="4 5" key="1">
    <citation type="submission" date="2024-03" db="EMBL/GenBank/DDBJ databases">
        <title>High-quality draft genome sequence of Oceanobacter sp. wDCs-4.</title>
        <authorList>
            <person name="Dong C."/>
        </authorList>
    </citation>
    <scope>NUCLEOTIDE SEQUENCE [LARGE SCALE GENOMIC DNA]</scope>
    <source>
        <strain evidence="5">wDCs-4</strain>
    </source>
</reference>
<accession>A0ABW8NQ38</accession>
<name>A0ABW8NQ38_9GAMM</name>
<evidence type="ECO:0000256" key="1">
    <source>
        <dbReference type="ARBA" id="ARBA00010211"/>
    </source>
</evidence>
<proteinExistence type="inferred from homology"/>
<dbReference type="PANTHER" id="PTHR42796">
    <property type="entry name" value="FUMARYLACETOACETATE HYDROLASE DOMAIN-CONTAINING PROTEIN 2A-RELATED"/>
    <property type="match status" value="1"/>
</dbReference>
<evidence type="ECO:0000313" key="5">
    <source>
        <dbReference type="Proteomes" id="UP001620597"/>
    </source>
</evidence>
<dbReference type="InterPro" id="IPR011234">
    <property type="entry name" value="Fumarylacetoacetase-like_C"/>
</dbReference>
<dbReference type="Pfam" id="PF01557">
    <property type="entry name" value="FAA_hydrolase"/>
    <property type="match status" value="1"/>
</dbReference>
<comment type="caution">
    <text evidence="4">The sequence shown here is derived from an EMBL/GenBank/DDBJ whole genome shotgun (WGS) entry which is preliminary data.</text>
</comment>
<dbReference type="SUPFAM" id="SSF56529">
    <property type="entry name" value="FAH"/>
    <property type="match status" value="1"/>
</dbReference>
<dbReference type="InterPro" id="IPR051121">
    <property type="entry name" value="FAH"/>
</dbReference>
<protein>
    <submittedName>
        <fullName evidence="4">Fumarylacetoacetate hydrolase family protein</fullName>
    </submittedName>
</protein>